<dbReference type="InterPro" id="IPR005111">
    <property type="entry name" value="MoeA_C_domain_IV"/>
</dbReference>
<comment type="pathway">
    <text evidence="2">Cofactor biosynthesis; molybdopterin biosynthesis.</text>
</comment>
<comment type="caution">
    <text evidence="4">The sequence shown here is derived from an EMBL/GenBank/DDBJ whole genome shotgun (WGS) entry which is preliminary data.</text>
</comment>
<feature type="domain" description="MoeA C-terminal" evidence="3">
    <location>
        <begin position="28"/>
        <end position="100"/>
    </location>
</feature>
<dbReference type="InterPro" id="IPR038987">
    <property type="entry name" value="MoeA-like"/>
</dbReference>
<dbReference type="AlphaFoldDB" id="A0A090QKR3"/>
<sequence>MVTLYQLVQPMLAKLSGHSHYQPPKRLKAKATSVFKKRPGRADYQRGIYQINEDGQLEVATTGNQGSGAFSSMHQANCFVVLEQERGRVMPGEDVTIELFNHTMY</sequence>
<comment type="similarity">
    <text evidence="2">Belongs to the MoeA family.</text>
</comment>
<evidence type="ECO:0000259" key="3">
    <source>
        <dbReference type="Pfam" id="PF03454"/>
    </source>
</evidence>
<dbReference type="GO" id="GO:0005829">
    <property type="term" value="C:cytosol"/>
    <property type="evidence" value="ECO:0007669"/>
    <property type="project" value="TreeGrafter"/>
</dbReference>
<accession>A0A090QKR3</accession>
<organism evidence="4 5">
    <name type="scientific">Photobacterium aphoticum</name>
    <dbReference type="NCBI Taxonomy" id="754436"/>
    <lineage>
        <taxon>Bacteria</taxon>
        <taxon>Pseudomonadati</taxon>
        <taxon>Pseudomonadota</taxon>
        <taxon>Gammaproteobacteria</taxon>
        <taxon>Vibrionales</taxon>
        <taxon>Vibrionaceae</taxon>
        <taxon>Photobacterium</taxon>
    </lineage>
</organism>
<keyword evidence="2" id="KW-0479">Metal-binding</keyword>
<comment type="function">
    <text evidence="2">Catalyzes the insertion of molybdate into adenylated molybdopterin with the concomitant release of AMP.</text>
</comment>
<name>A0A090QKR3_9GAMM</name>
<dbReference type="SUPFAM" id="SSF63867">
    <property type="entry name" value="MoeA C-terminal domain-like"/>
    <property type="match status" value="1"/>
</dbReference>
<dbReference type="GO" id="GO:0061599">
    <property type="term" value="F:molybdopterin molybdotransferase activity"/>
    <property type="evidence" value="ECO:0007669"/>
    <property type="project" value="UniProtKB-UniRule"/>
</dbReference>
<dbReference type="EMBL" id="BBMN01000002">
    <property type="protein sequence ID" value="GAL03745.1"/>
    <property type="molecule type" value="Genomic_DNA"/>
</dbReference>
<dbReference type="EC" id="2.10.1.1" evidence="2"/>
<dbReference type="eggNOG" id="COG0303">
    <property type="taxonomic scope" value="Bacteria"/>
</dbReference>
<evidence type="ECO:0000313" key="4">
    <source>
        <dbReference type="EMBL" id="GAL03745.1"/>
    </source>
</evidence>
<dbReference type="UniPathway" id="UPA00344"/>
<dbReference type="GO" id="GO:0046872">
    <property type="term" value="F:metal ion binding"/>
    <property type="evidence" value="ECO:0007669"/>
    <property type="project" value="UniProtKB-UniRule"/>
</dbReference>
<dbReference type="Gene3D" id="2.40.340.10">
    <property type="entry name" value="MoeA, C-terminal, domain IV"/>
    <property type="match status" value="1"/>
</dbReference>
<comment type="cofactor">
    <cofactor evidence="2">
        <name>Mg(2+)</name>
        <dbReference type="ChEBI" id="CHEBI:18420"/>
    </cofactor>
</comment>
<comment type="catalytic activity">
    <reaction evidence="2">
        <text>adenylyl-molybdopterin + molybdate = Mo-molybdopterin + AMP + H(+)</text>
        <dbReference type="Rhea" id="RHEA:35047"/>
        <dbReference type="ChEBI" id="CHEBI:15378"/>
        <dbReference type="ChEBI" id="CHEBI:36264"/>
        <dbReference type="ChEBI" id="CHEBI:62727"/>
        <dbReference type="ChEBI" id="CHEBI:71302"/>
        <dbReference type="ChEBI" id="CHEBI:456215"/>
    </reaction>
</comment>
<keyword evidence="2" id="KW-0808">Transferase</keyword>
<keyword evidence="2" id="KW-0500">Molybdenum</keyword>
<dbReference type="FunFam" id="2.40.340.10:FF:000003">
    <property type="entry name" value="Molybdopterin molybdenumtransferase"/>
    <property type="match status" value="1"/>
</dbReference>
<dbReference type="PANTHER" id="PTHR10192:SF5">
    <property type="entry name" value="GEPHYRIN"/>
    <property type="match status" value="1"/>
</dbReference>
<reference evidence="4 5" key="1">
    <citation type="journal article" date="2014" name="Genome Announc.">
        <title>Draft Genome Sequences of Two Vibrionaceae Species, Vibrio ponticus C121 and Photobacterium aphoticum C119, Isolated as Coral Reef Microbiota.</title>
        <authorList>
            <person name="Al-saari N."/>
            <person name="Meirelles P.M."/>
            <person name="Mino S."/>
            <person name="Suda W."/>
            <person name="Oshima K."/>
            <person name="Hattori M."/>
            <person name="Ohkuma M."/>
            <person name="Thompson F.L."/>
            <person name="Gomez-Gil B."/>
            <person name="Sawabe T."/>
            <person name="Sawabe T."/>
        </authorList>
    </citation>
    <scope>NUCLEOTIDE SEQUENCE [LARGE SCALE GENOMIC DNA]</scope>
    <source>
        <strain evidence="4 5">JCM 19237</strain>
    </source>
</reference>
<proteinExistence type="inferred from homology"/>
<keyword evidence="2" id="KW-0501">Molybdenum cofactor biosynthesis</keyword>
<dbReference type="PANTHER" id="PTHR10192">
    <property type="entry name" value="MOLYBDOPTERIN BIOSYNTHESIS PROTEIN"/>
    <property type="match status" value="1"/>
</dbReference>
<gene>
    <name evidence="4" type="ORF">JCM19237_6639</name>
</gene>
<keyword evidence="2" id="KW-0460">Magnesium</keyword>
<dbReference type="STRING" id="754436.JCM19237_6639"/>
<dbReference type="Proteomes" id="UP000029227">
    <property type="component" value="Unassembled WGS sequence"/>
</dbReference>
<dbReference type="GO" id="GO:0006777">
    <property type="term" value="P:Mo-molybdopterin cofactor biosynthetic process"/>
    <property type="evidence" value="ECO:0007669"/>
    <property type="project" value="UniProtKB-UniRule"/>
</dbReference>
<evidence type="ECO:0000256" key="1">
    <source>
        <dbReference type="ARBA" id="ARBA00021108"/>
    </source>
</evidence>
<evidence type="ECO:0000313" key="5">
    <source>
        <dbReference type="Proteomes" id="UP000029227"/>
    </source>
</evidence>
<dbReference type="Pfam" id="PF03454">
    <property type="entry name" value="MoeA_C"/>
    <property type="match status" value="1"/>
</dbReference>
<dbReference type="InterPro" id="IPR036688">
    <property type="entry name" value="MoeA_C_domain_IV_sf"/>
</dbReference>
<evidence type="ECO:0000256" key="2">
    <source>
        <dbReference type="RuleBase" id="RU365090"/>
    </source>
</evidence>
<protein>
    <recommendedName>
        <fullName evidence="1 2">Molybdopterin molybdenumtransferase</fullName>
        <ecNumber evidence="2">2.10.1.1</ecNumber>
    </recommendedName>
</protein>